<dbReference type="CDD" id="cd00112">
    <property type="entry name" value="LDLa"/>
    <property type="match status" value="1"/>
</dbReference>
<feature type="chain" id="PRO_5043752766" description="CUB domain-containing protein" evidence="4">
    <location>
        <begin position="25"/>
        <end position="272"/>
    </location>
</feature>
<evidence type="ECO:0000256" key="3">
    <source>
        <dbReference type="SAM" id="Phobius"/>
    </source>
</evidence>
<feature type="disulfide bond" evidence="2">
    <location>
        <begin position="182"/>
        <end position="197"/>
    </location>
</feature>
<sequence length="272" mass="30640">MGILMLVYLLLLEYISFSIYQADAIIYLEDTCFPGQSKYFQIEVDEPYESEISYVEYIFASRTGTYSAGINCTVRISRRKNISSYDVILNVKKIRYKPGCEDYLQIFDGVKAVGLCGFKDERDSNMQFYGKEFLLHYFTGSETSEVLGLNGFSLSLTISRKSSLCGRFRCSNDYCIDSHFVCDSTNNCGDFSDERSCGGTEVTPTHFPGAVVVIAMCLVGVMGLVGGFCLSICMRAVWGDIVRIYFLGRNEANILFFCRSYTSPSSRRCVFC</sequence>
<accession>A0AAV4PMS5</accession>
<dbReference type="SMART" id="SM00192">
    <property type="entry name" value="LDLa"/>
    <property type="match status" value="1"/>
</dbReference>
<dbReference type="Pfam" id="PF00057">
    <property type="entry name" value="Ldl_recept_a"/>
    <property type="match status" value="1"/>
</dbReference>
<evidence type="ECO:0000256" key="1">
    <source>
        <dbReference type="ARBA" id="ARBA00023157"/>
    </source>
</evidence>
<name>A0AAV4PMS5_9ARAC</name>
<comment type="caution">
    <text evidence="2">Lacks conserved residue(s) required for the propagation of feature annotation.</text>
</comment>
<dbReference type="InterPro" id="IPR042333">
    <property type="entry name" value="LRAD2/Mig-13-like"/>
</dbReference>
<feature type="transmembrane region" description="Helical" evidence="3">
    <location>
        <begin position="210"/>
        <end position="233"/>
    </location>
</feature>
<keyword evidence="4" id="KW-0732">Signal</keyword>
<keyword evidence="3" id="KW-1133">Transmembrane helix</keyword>
<keyword evidence="6" id="KW-1185">Reference proteome</keyword>
<reference evidence="5 6" key="1">
    <citation type="submission" date="2021-06" db="EMBL/GenBank/DDBJ databases">
        <title>Caerostris darwini draft genome.</title>
        <authorList>
            <person name="Kono N."/>
            <person name="Arakawa K."/>
        </authorList>
    </citation>
    <scope>NUCLEOTIDE SEQUENCE [LARGE SCALE GENOMIC DNA]</scope>
</reference>
<dbReference type="PROSITE" id="PS50068">
    <property type="entry name" value="LDLRA_2"/>
    <property type="match status" value="1"/>
</dbReference>
<evidence type="ECO:0000256" key="2">
    <source>
        <dbReference type="PROSITE-ProRule" id="PRU00124"/>
    </source>
</evidence>
<dbReference type="PROSITE" id="PS01209">
    <property type="entry name" value="LDLRA_1"/>
    <property type="match status" value="1"/>
</dbReference>
<dbReference type="Proteomes" id="UP001054837">
    <property type="component" value="Unassembled WGS sequence"/>
</dbReference>
<protein>
    <recommendedName>
        <fullName evidence="7">CUB domain-containing protein</fullName>
    </recommendedName>
</protein>
<dbReference type="InterPro" id="IPR002172">
    <property type="entry name" value="LDrepeatLR_classA_rpt"/>
</dbReference>
<organism evidence="5 6">
    <name type="scientific">Caerostris darwini</name>
    <dbReference type="NCBI Taxonomy" id="1538125"/>
    <lineage>
        <taxon>Eukaryota</taxon>
        <taxon>Metazoa</taxon>
        <taxon>Ecdysozoa</taxon>
        <taxon>Arthropoda</taxon>
        <taxon>Chelicerata</taxon>
        <taxon>Arachnida</taxon>
        <taxon>Araneae</taxon>
        <taxon>Araneomorphae</taxon>
        <taxon>Entelegynae</taxon>
        <taxon>Araneoidea</taxon>
        <taxon>Araneidae</taxon>
        <taxon>Caerostris</taxon>
    </lineage>
</organism>
<dbReference type="PANTHER" id="PTHR24652">
    <property type="entry name" value="LOW-DENSITY LIPOPROTEIN RECEPTOR CLASS A DOMAIN-CONTAINING PROTEIN 2"/>
    <property type="match status" value="1"/>
</dbReference>
<keyword evidence="3" id="KW-0472">Membrane</keyword>
<evidence type="ECO:0000313" key="5">
    <source>
        <dbReference type="EMBL" id="GIX97461.1"/>
    </source>
</evidence>
<dbReference type="PANTHER" id="PTHR24652:SF67">
    <property type="entry name" value="LOW-DENSITY LIPOPROTEIN RECEPTOR CLASS A DOMAIN-CONTAINING PROTEIN 2"/>
    <property type="match status" value="1"/>
</dbReference>
<dbReference type="SUPFAM" id="SSF57424">
    <property type="entry name" value="LDL receptor-like module"/>
    <property type="match status" value="1"/>
</dbReference>
<gene>
    <name evidence="5" type="primary">AVEN_166799_1</name>
    <name evidence="5" type="ORF">CDAR_126671</name>
</gene>
<dbReference type="EMBL" id="BPLQ01003038">
    <property type="protein sequence ID" value="GIX97461.1"/>
    <property type="molecule type" value="Genomic_DNA"/>
</dbReference>
<feature type="disulfide bond" evidence="2">
    <location>
        <begin position="170"/>
        <end position="188"/>
    </location>
</feature>
<dbReference type="InterPro" id="IPR023415">
    <property type="entry name" value="LDLR_class-A_CS"/>
</dbReference>
<evidence type="ECO:0008006" key="7">
    <source>
        <dbReference type="Google" id="ProtNLM"/>
    </source>
</evidence>
<dbReference type="Gene3D" id="4.10.400.10">
    <property type="entry name" value="Low-density Lipoprotein Receptor"/>
    <property type="match status" value="1"/>
</dbReference>
<feature type="signal peptide" evidence="4">
    <location>
        <begin position="1"/>
        <end position="24"/>
    </location>
</feature>
<dbReference type="InterPro" id="IPR036055">
    <property type="entry name" value="LDL_receptor-like_sf"/>
</dbReference>
<dbReference type="AlphaFoldDB" id="A0AAV4PMS5"/>
<evidence type="ECO:0000313" key="6">
    <source>
        <dbReference type="Proteomes" id="UP001054837"/>
    </source>
</evidence>
<evidence type="ECO:0000256" key="4">
    <source>
        <dbReference type="SAM" id="SignalP"/>
    </source>
</evidence>
<proteinExistence type="predicted"/>
<comment type="caution">
    <text evidence="5">The sequence shown here is derived from an EMBL/GenBank/DDBJ whole genome shotgun (WGS) entry which is preliminary data.</text>
</comment>
<keyword evidence="1 2" id="KW-1015">Disulfide bond</keyword>
<keyword evidence="3" id="KW-0812">Transmembrane</keyword>